<feature type="non-terminal residue" evidence="1">
    <location>
        <position position="1"/>
    </location>
</feature>
<reference evidence="2" key="1">
    <citation type="submission" date="2017-09" db="EMBL/GenBank/DDBJ databases">
        <title>Depth-based differentiation of microbial function through sediment-hosted aquifers and enrichment of novel symbionts in the deep terrestrial subsurface.</title>
        <authorList>
            <person name="Probst A.J."/>
            <person name="Ladd B."/>
            <person name="Jarett J.K."/>
            <person name="Geller-Mcgrath D.E."/>
            <person name="Sieber C.M.K."/>
            <person name="Emerson J.B."/>
            <person name="Anantharaman K."/>
            <person name="Thomas B.C."/>
            <person name="Malmstrom R."/>
            <person name="Stieglmeier M."/>
            <person name="Klingl A."/>
            <person name="Woyke T."/>
            <person name="Ryan C.M."/>
            <person name="Banfield J.F."/>
        </authorList>
    </citation>
    <scope>NUCLEOTIDE SEQUENCE [LARGE SCALE GENOMIC DNA]</scope>
</reference>
<sequence>CRAAYQRTGVFCKVWEEGGAQLSRGDEIYTPDANPQLQGQTQLIFNAPDYSQTGILTTEQMNAR</sequence>
<accession>A0A2M7TKE5</accession>
<evidence type="ECO:0000313" key="2">
    <source>
        <dbReference type="Proteomes" id="UP000228920"/>
    </source>
</evidence>
<evidence type="ECO:0000313" key="1">
    <source>
        <dbReference type="EMBL" id="PIZ47262.1"/>
    </source>
</evidence>
<dbReference type="AlphaFoldDB" id="A0A2M7TKE5"/>
<protein>
    <submittedName>
        <fullName evidence="1">Uncharacterized protein</fullName>
    </submittedName>
</protein>
<proteinExistence type="predicted"/>
<name>A0A2M7TKE5_UNCKA</name>
<dbReference type="Proteomes" id="UP000228920">
    <property type="component" value="Unassembled WGS sequence"/>
</dbReference>
<organism evidence="1 2">
    <name type="scientific">candidate division WWE3 bacterium CG_4_10_14_0_2_um_filter_41_14</name>
    <dbReference type="NCBI Taxonomy" id="1975072"/>
    <lineage>
        <taxon>Bacteria</taxon>
        <taxon>Katanobacteria</taxon>
    </lineage>
</organism>
<comment type="caution">
    <text evidence="1">The sequence shown here is derived from an EMBL/GenBank/DDBJ whole genome shotgun (WGS) entry which is preliminary data.</text>
</comment>
<dbReference type="EMBL" id="PFNL01000057">
    <property type="protein sequence ID" value="PIZ47262.1"/>
    <property type="molecule type" value="Genomic_DNA"/>
</dbReference>
<gene>
    <name evidence="1" type="ORF">COY32_01990</name>
</gene>